<dbReference type="InterPro" id="IPR036942">
    <property type="entry name" value="Beta-barrel_TonB_sf"/>
</dbReference>
<evidence type="ECO:0000259" key="15">
    <source>
        <dbReference type="Pfam" id="PF07715"/>
    </source>
</evidence>
<evidence type="ECO:0000256" key="4">
    <source>
        <dbReference type="ARBA" id="ARBA00022692"/>
    </source>
</evidence>
<keyword evidence="5 13" id="KW-0732">Signal</keyword>
<accession>A0A418ZVU6</accession>
<dbReference type="InterPro" id="IPR000531">
    <property type="entry name" value="Beta-barrel_TonB"/>
</dbReference>
<dbReference type="GO" id="GO:0009279">
    <property type="term" value="C:cell outer membrane"/>
    <property type="evidence" value="ECO:0007669"/>
    <property type="project" value="UniProtKB-SubCell"/>
</dbReference>
<dbReference type="PROSITE" id="PS01156">
    <property type="entry name" value="TONB_DEPENDENT_REC_2"/>
    <property type="match status" value="1"/>
</dbReference>
<evidence type="ECO:0000256" key="12">
    <source>
        <dbReference type="RuleBase" id="RU003357"/>
    </source>
</evidence>
<dbReference type="PROSITE" id="PS52016">
    <property type="entry name" value="TONB_DEPENDENT_REC_3"/>
    <property type="match status" value="1"/>
</dbReference>
<dbReference type="RefSeq" id="WP_119886422.1">
    <property type="nucleotide sequence ID" value="NZ_CP067169.1"/>
</dbReference>
<evidence type="ECO:0000256" key="13">
    <source>
        <dbReference type="SAM" id="SignalP"/>
    </source>
</evidence>
<evidence type="ECO:0000313" key="16">
    <source>
        <dbReference type="EMBL" id="RJL03992.1"/>
    </source>
</evidence>
<comment type="subcellular location">
    <subcellularLocation>
        <location evidence="1 10">Cell outer membrane</location>
        <topology evidence="1 10">Multi-pass membrane protein</topology>
    </subcellularLocation>
</comment>
<dbReference type="Pfam" id="PF00593">
    <property type="entry name" value="TonB_dep_Rec_b-barrel"/>
    <property type="match status" value="1"/>
</dbReference>
<feature type="domain" description="TonB-dependent receptor plug" evidence="15">
    <location>
        <begin position="46"/>
        <end position="154"/>
    </location>
</feature>
<keyword evidence="17" id="KW-1185">Reference proteome</keyword>
<keyword evidence="2 10" id="KW-0813">Transport</keyword>
<dbReference type="InterPro" id="IPR039426">
    <property type="entry name" value="TonB-dep_rcpt-like"/>
</dbReference>
<comment type="caution">
    <text evidence="16">The sequence shown here is derived from an EMBL/GenBank/DDBJ whole genome shotgun (WGS) entry which is preliminary data.</text>
</comment>
<sequence>MTRLTPRSLALAISAATVGPALAQDAAPILLDEIVITASGFAQSIADAPASITVLSGDELRRRNVTSLSDALRDVQGVATTGIANEQDITIRGLPGQYTLILVDGVRQGTRQSRTNGDAGYEQSFIPPVAAIERIEVVRGPMSSLYGSDAMGGVINIITRPVPARWGGSVSAEVTVPQRDRDGGTRQLSFSAGGPVVADVLGLQVWGRSLQRSEARVIDGARDRDLTDIAGRLTWTAAPGHDIRLEGGRTRIEDLGRVGRTIPAVDFRGTPQNDSLQTHDRNHRRLSYGGTWGDLRADLSVQRETGTRRTASGNGAVGLSPADRAPEVRNTVYDAKLTAPLSWRGSHVVTFGGQIDRARVRDQNPGLGDGAVHDFGTRQSAIFAEDEWRITPDLALTLGARAIEHREFGRHVTPRAYAVWQAGPSLTVKGGVSTGFRAPDVRAIVPGYFYTTERGAGVIVSNPGLSPEESTSYELAVLHEGGAVSLGATLFRTDFRDRIESFKTDDRITVGGQGFNRWDWRNIGRARLQGVELTADWDAGADVTLRAAYSLVDSEQRSGALSGLPLTRTPRHTASLTADWITPVDGLEAWGRVTYHGREIAAGARVGTNGRPYATDETGAVIAYEYGSALTADLGASWQVAPSVTLNGAIHNILDRDITMEANNTVGQGRSLWLGLSTDF</sequence>
<dbReference type="AlphaFoldDB" id="A0A418ZVU6"/>
<keyword evidence="9 10" id="KW-0998">Cell outer membrane</keyword>
<evidence type="ECO:0000313" key="17">
    <source>
        <dbReference type="Proteomes" id="UP000285530"/>
    </source>
</evidence>
<dbReference type="OrthoDB" id="9796221at2"/>
<evidence type="ECO:0000256" key="7">
    <source>
        <dbReference type="ARBA" id="ARBA00023077"/>
    </source>
</evidence>
<feature type="signal peptide" evidence="13">
    <location>
        <begin position="1"/>
        <end position="23"/>
    </location>
</feature>
<evidence type="ECO:0000256" key="8">
    <source>
        <dbReference type="ARBA" id="ARBA00023136"/>
    </source>
</evidence>
<dbReference type="GO" id="GO:0015344">
    <property type="term" value="F:siderophore uptake transmembrane transporter activity"/>
    <property type="evidence" value="ECO:0007669"/>
    <property type="project" value="TreeGrafter"/>
</dbReference>
<dbReference type="Proteomes" id="UP000285530">
    <property type="component" value="Unassembled WGS sequence"/>
</dbReference>
<reference evidence="16 17" key="1">
    <citation type="submission" date="2018-09" db="EMBL/GenBank/DDBJ databases">
        <title>Paracoccus onubensis nov. sp. a moderate halophilic bacterium isolated from Gruta de las Maravillas (Aracena, Spain).</title>
        <authorList>
            <person name="Jurado V."/>
            <person name="Gutierrez-Patricio S."/>
            <person name="Gonzalez-Pimentel J.L."/>
            <person name="Laiz L."/>
            <person name="Saiz-Jimenez C."/>
        </authorList>
    </citation>
    <scope>NUCLEOTIDE SEQUENCE [LARGE SCALE GENOMIC DNA]</scope>
    <source>
        <strain evidence="16 17">DSM 19484</strain>
    </source>
</reference>
<evidence type="ECO:0000256" key="3">
    <source>
        <dbReference type="ARBA" id="ARBA00022452"/>
    </source>
</evidence>
<evidence type="ECO:0000256" key="6">
    <source>
        <dbReference type="ARBA" id="ARBA00023065"/>
    </source>
</evidence>
<dbReference type="EMBL" id="QZEV01000044">
    <property type="protein sequence ID" value="RJL03992.1"/>
    <property type="molecule type" value="Genomic_DNA"/>
</dbReference>
<dbReference type="SUPFAM" id="SSF56935">
    <property type="entry name" value="Porins"/>
    <property type="match status" value="1"/>
</dbReference>
<evidence type="ECO:0000259" key="14">
    <source>
        <dbReference type="Pfam" id="PF00593"/>
    </source>
</evidence>
<feature type="domain" description="TonB-dependent receptor-like beta-barrel" evidence="14">
    <location>
        <begin position="269"/>
        <end position="653"/>
    </location>
</feature>
<name>A0A418ZVU6_9RHOB</name>
<dbReference type="Gene3D" id="2.170.130.10">
    <property type="entry name" value="TonB-dependent receptor, plug domain"/>
    <property type="match status" value="1"/>
</dbReference>
<evidence type="ECO:0000256" key="11">
    <source>
        <dbReference type="PROSITE-ProRule" id="PRU10144"/>
    </source>
</evidence>
<dbReference type="InterPro" id="IPR012910">
    <property type="entry name" value="Plug_dom"/>
</dbReference>
<dbReference type="Pfam" id="PF07715">
    <property type="entry name" value="Plug"/>
    <property type="match status" value="1"/>
</dbReference>
<keyword evidence="6" id="KW-0406">Ion transport</keyword>
<dbReference type="GO" id="GO:0044718">
    <property type="term" value="P:siderophore transmembrane transport"/>
    <property type="evidence" value="ECO:0007669"/>
    <property type="project" value="TreeGrafter"/>
</dbReference>
<keyword evidence="16" id="KW-0675">Receptor</keyword>
<organism evidence="16 17">
    <name type="scientific">Paracoccus aestuarii</name>
    <dbReference type="NCBI Taxonomy" id="453842"/>
    <lineage>
        <taxon>Bacteria</taxon>
        <taxon>Pseudomonadati</taxon>
        <taxon>Pseudomonadota</taxon>
        <taxon>Alphaproteobacteria</taxon>
        <taxon>Rhodobacterales</taxon>
        <taxon>Paracoccaceae</taxon>
        <taxon>Paracoccus</taxon>
    </lineage>
</organism>
<dbReference type="InterPro" id="IPR037066">
    <property type="entry name" value="Plug_dom_sf"/>
</dbReference>
<evidence type="ECO:0000256" key="2">
    <source>
        <dbReference type="ARBA" id="ARBA00022448"/>
    </source>
</evidence>
<keyword evidence="8 10" id="KW-0472">Membrane</keyword>
<feature type="short sequence motif" description="TonB C-terminal box" evidence="11">
    <location>
        <begin position="663"/>
        <end position="680"/>
    </location>
</feature>
<gene>
    <name evidence="16" type="ORF">D3P06_09895</name>
</gene>
<evidence type="ECO:0000256" key="9">
    <source>
        <dbReference type="ARBA" id="ARBA00023237"/>
    </source>
</evidence>
<evidence type="ECO:0000256" key="5">
    <source>
        <dbReference type="ARBA" id="ARBA00022729"/>
    </source>
</evidence>
<evidence type="ECO:0000256" key="1">
    <source>
        <dbReference type="ARBA" id="ARBA00004571"/>
    </source>
</evidence>
<dbReference type="CDD" id="cd01347">
    <property type="entry name" value="ligand_gated_channel"/>
    <property type="match status" value="1"/>
</dbReference>
<dbReference type="PANTHER" id="PTHR30069:SF53">
    <property type="entry name" value="COLICIN I RECEPTOR-RELATED"/>
    <property type="match status" value="1"/>
</dbReference>
<evidence type="ECO:0000256" key="10">
    <source>
        <dbReference type="PROSITE-ProRule" id="PRU01360"/>
    </source>
</evidence>
<comment type="similarity">
    <text evidence="10 12">Belongs to the TonB-dependent receptor family.</text>
</comment>
<dbReference type="Gene3D" id="2.40.170.20">
    <property type="entry name" value="TonB-dependent receptor, beta-barrel domain"/>
    <property type="match status" value="1"/>
</dbReference>
<keyword evidence="3 10" id="KW-1134">Transmembrane beta strand</keyword>
<proteinExistence type="inferred from homology"/>
<keyword evidence="7 12" id="KW-0798">TonB box</keyword>
<dbReference type="InterPro" id="IPR010917">
    <property type="entry name" value="TonB_rcpt_CS"/>
</dbReference>
<feature type="chain" id="PRO_5019564933" evidence="13">
    <location>
        <begin position="24"/>
        <end position="680"/>
    </location>
</feature>
<dbReference type="PANTHER" id="PTHR30069">
    <property type="entry name" value="TONB-DEPENDENT OUTER MEMBRANE RECEPTOR"/>
    <property type="match status" value="1"/>
</dbReference>
<protein>
    <submittedName>
        <fullName evidence="16">TonB-dependent receptor</fullName>
    </submittedName>
</protein>
<keyword evidence="4 10" id="KW-0812">Transmembrane</keyword>